<dbReference type="InParanoid" id="A0A136ILG7"/>
<dbReference type="PANTHER" id="PTHR43735:SF3">
    <property type="entry name" value="FERROPTOSIS SUPPRESSOR PROTEIN 1"/>
    <property type="match status" value="1"/>
</dbReference>
<organism evidence="7 8">
    <name type="scientific">Microdochium bolleyi</name>
    <dbReference type="NCBI Taxonomy" id="196109"/>
    <lineage>
        <taxon>Eukaryota</taxon>
        <taxon>Fungi</taxon>
        <taxon>Dikarya</taxon>
        <taxon>Ascomycota</taxon>
        <taxon>Pezizomycotina</taxon>
        <taxon>Sordariomycetes</taxon>
        <taxon>Xylariomycetidae</taxon>
        <taxon>Xylariales</taxon>
        <taxon>Microdochiaceae</taxon>
        <taxon>Microdochium</taxon>
    </lineage>
</organism>
<dbReference type="PANTHER" id="PTHR43735">
    <property type="entry name" value="APOPTOSIS-INDUCING FACTOR 1"/>
    <property type="match status" value="1"/>
</dbReference>
<evidence type="ECO:0000256" key="4">
    <source>
        <dbReference type="ARBA" id="ARBA00023002"/>
    </source>
</evidence>
<comment type="similarity">
    <text evidence="1">Belongs to the FAD-dependent oxidoreductase family.</text>
</comment>
<evidence type="ECO:0000256" key="5">
    <source>
        <dbReference type="SAM" id="MobiDB-lite"/>
    </source>
</evidence>
<dbReference type="OrthoDB" id="202203at2759"/>
<proteinExistence type="inferred from homology"/>
<dbReference type="Proteomes" id="UP000070501">
    <property type="component" value="Unassembled WGS sequence"/>
</dbReference>
<dbReference type="SUPFAM" id="SSF51905">
    <property type="entry name" value="FAD/NAD(P)-binding domain"/>
    <property type="match status" value="1"/>
</dbReference>
<dbReference type="PRINTS" id="PR00411">
    <property type="entry name" value="PNDRDTASEI"/>
</dbReference>
<reference evidence="8" key="1">
    <citation type="submission" date="2016-02" db="EMBL/GenBank/DDBJ databases">
        <title>Draft genome sequence of Microdochium bolleyi, a fungal endophyte of beachgrass.</title>
        <authorList>
            <consortium name="DOE Joint Genome Institute"/>
            <person name="David A.S."/>
            <person name="May G."/>
            <person name="Haridas S."/>
            <person name="Lim J."/>
            <person name="Wang M."/>
            <person name="Labutti K."/>
            <person name="Lipzen A."/>
            <person name="Barry K."/>
            <person name="Grigoriev I.V."/>
        </authorList>
    </citation>
    <scope>NUCLEOTIDE SEQUENCE [LARGE SCALE GENOMIC DNA]</scope>
    <source>
        <strain evidence="8">J235TASD1</strain>
    </source>
</reference>
<evidence type="ECO:0000259" key="6">
    <source>
        <dbReference type="Pfam" id="PF07992"/>
    </source>
</evidence>
<dbReference type="Gene3D" id="3.50.50.100">
    <property type="match status" value="1"/>
</dbReference>
<dbReference type="EMBL" id="KQ964274">
    <property type="protein sequence ID" value="KXJ85802.1"/>
    <property type="molecule type" value="Genomic_DNA"/>
</dbReference>
<dbReference type="Pfam" id="PF07992">
    <property type="entry name" value="Pyr_redox_2"/>
    <property type="match status" value="1"/>
</dbReference>
<dbReference type="STRING" id="196109.A0A136ILG7"/>
<dbReference type="InterPro" id="IPR023753">
    <property type="entry name" value="FAD/NAD-binding_dom"/>
</dbReference>
<feature type="compositionally biased region" description="Low complexity" evidence="5">
    <location>
        <begin position="227"/>
        <end position="240"/>
    </location>
</feature>
<keyword evidence="8" id="KW-1185">Reference proteome</keyword>
<evidence type="ECO:0000313" key="8">
    <source>
        <dbReference type="Proteomes" id="UP000070501"/>
    </source>
</evidence>
<dbReference type="GO" id="GO:0050660">
    <property type="term" value="F:flavin adenine dinucleotide binding"/>
    <property type="evidence" value="ECO:0007669"/>
    <property type="project" value="TreeGrafter"/>
</dbReference>
<keyword evidence="4" id="KW-0560">Oxidoreductase</keyword>
<gene>
    <name evidence="7" type="ORF">Micbo1qcDRAFT_169074</name>
</gene>
<evidence type="ECO:0000256" key="2">
    <source>
        <dbReference type="ARBA" id="ARBA00022630"/>
    </source>
</evidence>
<sequence>MPTVVILGGAYVGVKVAHCLLKTTAKTVPDLKVVLVTKNSHFYWNMASVRAVVPGQLSEDQYALPIAKGFEKYPEGSFQLVIGTAEALDTDAKTVKVQTTSGAGGEAADQTFSYDHLVLATGSRYVDANVPWKANGTHEEVTATLKHLQQRVADAKEIVVAGAGATGVELAGEIAFEYKKDKKVILLSGDDSILGGDSVAAAATNELKKLGVEIRTSSRVASTAQLDGGSSSDTNNSTTGKTEITLQNGEKLTADLYLPTMGVVPNSEYVPAKLLNDRTKLVEVDDRFRVTGGGGADNVWAAGDIVSKPKAAFVLADMQAAGVAKNIDLVLRGKSPAAVSLLPFDVHIASVGRERGIGRMGFVKLFSFMVYQMKGKTLGVERLPGWVDGSSF</sequence>
<keyword evidence="2" id="KW-0285">Flavoprotein</keyword>
<accession>A0A136ILG7</accession>
<evidence type="ECO:0000256" key="1">
    <source>
        <dbReference type="ARBA" id="ARBA00006442"/>
    </source>
</evidence>
<dbReference type="AlphaFoldDB" id="A0A136ILG7"/>
<dbReference type="GO" id="GO:0004174">
    <property type="term" value="F:electron-transferring-flavoprotein dehydrogenase activity"/>
    <property type="evidence" value="ECO:0007669"/>
    <property type="project" value="TreeGrafter"/>
</dbReference>
<protein>
    <recommendedName>
        <fullName evidence="6">FAD/NAD(P)-binding domain-containing protein</fullName>
    </recommendedName>
</protein>
<evidence type="ECO:0000313" key="7">
    <source>
        <dbReference type="EMBL" id="KXJ85802.1"/>
    </source>
</evidence>
<dbReference type="GO" id="GO:0005737">
    <property type="term" value="C:cytoplasm"/>
    <property type="evidence" value="ECO:0007669"/>
    <property type="project" value="TreeGrafter"/>
</dbReference>
<feature type="domain" description="FAD/NAD(P)-binding" evidence="6">
    <location>
        <begin position="3"/>
        <end position="312"/>
    </location>
</feature>
<name>A0A136ILG7_9PEZI</name>
<dbReference type="PRINTS" id="PR00368">
    <property type="entry name" value="FADPNR"/>
</dbReference>
<keyword evidence="3" id="KW-0274">FAD</keyword>
<feature type="region of interest" description="Disordered" evidence="5">
    <location>
        <begin position="221"/>
        <end position="241"/>
    </location>
</feature>
<dbReference type="InterPro" id="IPR036188">
    <property type="entry name" value="FAD/NAD-bd_sf"/>
</dbReference>
<evidence type="ECO:0000256" key="3">
    <source>
        <dbReference type="ARBA" id="ARBA00022827"/>
    </source>
</evidence>